<dbReference type="InterPro" id="IPR002125">
    <property type="entry name" value="CMP_dCMP_dom"/>
</dbReference>
<feature type="region of interest" description="Disordered" evidence="5">
    <location>
        <begin position="514"/>
        <end position="537"/>
    </location>
</feature>
<dbReference type="SUPFAM" id="SSF53927">
    <property type="entry name" value="Cytidine deaminase-like"/>
    <property type="match status" value="1"/>
</dbReference>
<evidence type="ECO:0000256" key="5">
    <source>
        <dbReference type="SAM" id="MobiDB-lite"/>
    </source>
</evidence>
<dbReference type="Gene3D" id="3.40.140.10">
    <property type="entry name" value="Cytidine Deaminase, domain 2"/>
    <property type="match status" value="1"/>
</dbReference>
<feature type="compositionally biased region" description="Polar residues" evidence="5">
    <location>
        <begin position="516"/>
        <end position="527"/>
    </location>
</feature>
<comment type="caution">
    <text evidence="7">The sequence shown here is derived from an EMBL/GenBank/DDBJ whole genome shotgun (WGS) entry which is preliminary data.</text>
</comment>
<evidence type="ECO:0000259" key="6">
    <source>
        <dbReference type="PROSITE" id="PS51747"/>
    </source>
</evidence>
<keyword evidence="4" id="KW-0862">Zinc</keyword>
<dbReference type="AlphaFoldDB" id="A0A840BR82"/>
<evidence type="ECO:0000256" key="1">
    <source>
        <dbReference type="ARBA" id="ARBA00006576"/>
    </source>
</evidence>
<feature type="compositionally biased region" description="Pro residues" evidence="5">
    <location>
        <begin position="528"/>
        <end position="537"/>
    </location>
</feature>
<proteinExistence type="inferred from homology"/>
<dbReference type="EC" id="3.5.4.5" evidence="7"/>
<dbReference type="InterPro" id="IPR027417">
    <property type="entry name" value="P-loop_NTPase"/>
</dbReference>
<dbReference type="PROSITE" id="PS00903">
    <property type="entry name" value="CYT_DCMP_DEAMINASES_1"/>
    <property type="match status" value="1"/>
</dbReference>
<keyword evidence="3 7" id="KW-0378">Hydrolase</keyword>
<dbReference type="Gene3D" id="3.40.50.300">
    <property type="entry name" value="P-loop containing nucleotide triphosphate hydrolases"/>
    <property type="match status" value="1"/>
</dbReference>
<gene>
    <name evidence="7" type="ORF">GGR16_000881</name>
</gene>
<protein>
    <submittedName>
        <fullName evidence="7">Cytidine deaminase</fullName>
        <ecNumber evidence="7">3.5.4.5</ecNumber>
    </submittedName>
</protein>
<dbReference type="PANTHER" id="PTHR11086">
    <property type="entry name" value="DEOXYCYTIDYLATE DEAMINASE-RELATED"/>
    <property type="match status" value="1"/>
</dbReference>
<dbReference type="NCBIfam" id="NF041025">
    <property type="entry name" value="antiphage_deaminase"/>
    <property type="match status" value="1"/>
</dbReference>
<dbReference type="InterPro" id="IPR016193">
    <property type="entry name" value="Cytidine_deaminase-like"/>
</dbReference>
<name>A0A840BR82_9HYPH</name>
<dbReference type="PANTHER" id="PTHR11086:SF18">
    <property type="entry name" value="DEOXYCYTIDYLATE DEAMINASE"/>
    <property type="match status" value="1"/>
</dbReference>
<dbReference type="InterPro" id="IPR016192">
    <property type="entry name" value="APOBEC/CMP_deaminase_Zn-bd"/>
</dbReference>
<sequence>MPTATIQTVRRPELIFGIAGPIGVDIDEITTSLVNALKGVQYDSEVIKLTELMRYFPTEVLEPTSDDFFSVTNFKMDYANSLCRKYDNAAAMSAMAINEITAIRKKHTIDDESVPEGKAYIIRQLKRPDEVIFLRNVYGRQFILISAYGSINDRTQRIEAKLRGSLIPPQEISERAKLLIERDASEAEPYGQQLREAFHLADVFIPGVERREMDSTILRFINAFFGRNDISPSKDEYGMYAAKSASLRSSDLSRQVGAAIFTTDGELITQGCNEVPKFSGGTYWDMEEPDFRDVRIGYDPNELVKKEILRDLVNRFLDNGLLSRKAKSIGTPAHIVEELIQKPITSEEAKRGRGALFGASILDLTEYGRVVHAEMCAICDAARLGRSIKGSTLYCTTFPCHNCTKHIIASGINRVVYMEPYPKSRAKELHANEIEIEQESHERVSFVPFMGISPFRYRDIFQKGKRKNRNGTARRWYSDDNIERPMLDIVVPSYYPDIEAAAVSILFGQIKRDDTSTNTDESLNATTNPPPESATSL</sequence>
<dbReference type="GO" id="GO:0005737">
    <property type="term" value="C:cytoplasm"/>
    <property type="evidence" value="ECO:0007669"/>
    <property type="project" value="TreeGrafter"/>
</dbReference>
<evidence type="ECO:0000256" key="4">
    <source>
        <dbReference type="ARBA" id="ARBA00022833"/>
    </source>
</evidence>
<organism evidence="7 8">
    <name type="scientific">Chelatococcus caeni</name>
    <dbReference type="NCBI Taxonomy" id="1348468"/>
    <lineage>
        <taxon>Bacteria</taxon>
        <taxon>Pseudomonadati</taxon>
        <taxon>Pseudomonadota</taxon>
        <taxon>Alphaproteobacteria</taxon>
        <taxon>Hyphomicrobiales</taxon>
        <taxon>Chelatococcaceae</taxon>
        <taxon>Chelatococcus</taxon>
    </lineage>
</organism>
<feature type="domain" description="CMP/dCMP-type deaminase" evidence="6">
    <location>
        <begin position="233"/>
        <end position="428"/>
    </location>
</feature>
<reference evidence="7 8" key="1">
    <citation type="submission" date="2020-08" db="EMBL/GenBank/DDBJ databases">
        <title>Genomic Encyclopedia of Type Strains, Phase IV (KMG-IV): sequencing the most valuable type-strain genomes for metagenomic binning, comparative biology and taxonomic classification.</title>
        <authorList>
            <person name="Goeker M."/>
        </authorList>
    </citation>
    <scope>NUCLEOTIDE SEQUENCE [LARGE SCALE GENOMIC DNA]</scope>
    <source>
        <strain evidence="7 8">DSM 103737</strain>
    </source>
</reference>
<dbReference type="InterPro" id="IPR015517">
    <property type="entry name" value="dCMP_deaminase-rel"/>
</dbReference>
<accession>A0A840BR82</accession>
<keyword evidence="2" id="KW-0479">Metal-binding</keyword>
<keyword evidence="8" id="KW-1185">Reference proteome</keyword>
<dbReference type="Pfam" id="PF00383">
    <property type="entry name" value="dCMP_cyt_deam_1"/>
    <property type="match status" value="1"/>
</dbReference>
<evidence type="ECO:0000256" key="2">
    <source>
        <dbReference type="ARBA" id="ARBA00022723"/>
    </source>
</evidence>
<evidence type="ECO:0000313" key="8">
    <source>
        <dbReference type="Proteomes" id="UP000577362"/>
    </source>
</evidence>
<dbReference type="GO" id="GO:0004132">
    <property type="term" value="F:dCMP deaminase activity"/>
    <property type="evidence" value="ECO:0007669"/>
    <property type="project" value="TreeGrafter"/>
</dbReference>
<dbReference type="EMBL" id="JACIEN010000001">
    <property type="protein sequence ID" value="MBB4015875.1"/>
    <property type="molecule type" value="Genomic_DNA"/>
</dbReference>
<dbReference type="GO" id="GO:0004126">
    <property type="term" value="F:cytidine deaminase activity"/>
    <property type="evidence" value="ECO:0007669"/>
    <property type="project" value="UniProtKB-EC"/>
</dbReference>
<dbReference type="RefSeq" id="WP_210289407.1">
    <property type="nucleotide sequence ID" value="NZ_JACIEN010000001.1"/>
</dbReference>
<dbReference type="PROSITE" id="PS51747">
    <property type="entry name" value="CYT_DCMP_DEAMINASES_2"/>
    <property type="match status" value="1"/>
</dbReference>
<comment type="similarity">
    <text evidence="1">Belongs to the cytidine and deoxycytidylate deaminase family.</text>
</comment>
<dbReference type="Proteomes" id="UP000577362">
    <property type="component" value="Unassembled WGS sequence"/>
</dbReference>
<evidence type="ECO:0000313" key="7">
    <source>
        <dbReference type="EMBL" id="MBB4015875.1"/>
    </source>
</evidence>
<evidence type="ECO:0000256" key="3">
    <source>
        <dbReference type="ARBA" id="ARBA00022801"/>
    </source>
</evidence>
<dbReference type="GO" id="GO:0008270">
    <property type="term" value="F:zinc ion binding"/>
    <property type="evidence" value="ECO:0007669"/>
    <property type="project" value="InterPro"/>
</dbReference>